<feature type="domain" description="HTH deoR-type" evidence="3">
    <location>
        <begin position="134"/>
        <end position="179"/>
    </location>
</feature>
<accession>A0A1F5B3X0</accession>
<proteinExistence type="predicted"/>
<keyword evidence="2" id="KW-0804">Transcription</keyword>
<evidence type="ECO:0000313" key="5">
    <source>
        <dbReference type="Proteomes" id="UP000176431"/>
    </source>
</evidence>
<keyword evidence="1" id="KW-0805">Transcription regulation</keyword>
<protein>
    <recommendedName>
        <fullName evidence="3">HTH deoR-type domain-containing protein</fullName>
    </recommendedName>
</protein>
<gene>
    <name evidence="4" type="ORF">A2819_00220</name>
</gene>
<evidence type="ECO:0000313" key="4">
    <source>
        <dbReference type="EMBL" id="OGD25295.1"/>
    </source>
</evidence>
<dbReference type="InterPro" id="IPR036390">
    <property type="entry name" value="WH_DNA-bd_sf"/>
</dbReference>
<evidence type="ECO:0000256" key="1">
    <source>
        <dbReference type="ARBA" id="ARBA00023015"/>
    </source>
</evidence>
<dbReference type="Proteomes" id="UP000176431">
    <property type="component" value="Unassembled WGS sequence"/>
</dbReference>
<evidence type="ECO:0000256" key="2">
    <source>
        <dbReference type="ARBA" id="ARBA00023163"/>
    </source>
</evidence>
<dbReference type="SUPFAM" id="SSF46785">
    <property type="entry name" value="Winged helix' DNA-binding domain"/>
    <property type="match status" value="1"/>
</dbReference>
<dbReference type="GO" id="GO:0003700">
    <property type="term" value="F:DNA-binding transcription factor activity"/>
    <property type="evidence" value="ECO:0007669"/>
    <property type="project" value="InterPro"/>
</dbReference>
<dbReference type="EMBL" id="MEYK01000015">
    <property type="protein sequence ID" value="OGD25295.1"/>
    <property type="molecule type" value="Genomic_DNA"/>
</dbReference>
<organism evidence="4 5">
    <name type="scientific">Candidatus Azambacteria bacterium RIFCSPHIGHO2_01_FULL_40_24</name>
    <dbReference type="NCBI Taxonomy" id="1797301"/>
    <lineage>
        <taxon>Bacteria</taxon>
        <taxon>Candidatus Azamiibacteriota</taxon>
    </lineage>
</organism>
<sequence>MEDFFDSELGRKILALTKASFKVSDLIPDLVLREKIKHQVLEVYKTFSIFNAEKNHSNLLREIDILNHYFYLGGHLDLIKKEHLKQLQNGFLVFKSHIVLAMNENSKFNTDSQIVPLTDKRRKVGQSENLNAKQKKILEKFSNKNILKLAEILELFPDVSERTIRNELTFLIGLGKITRDGRGNGSFYKLTIDSKNQ</sequence>
<dbReference type="Pfam" id="PF08220">
    <property type="entry name" value="HTH_DeoR"/>
    <property type="match status" value="1"/>
</dbReference>
<name>A0A1F5B3X0_9BACT</name>
<dbReference type="InterPro" id="IPR001034">
    <property type="entry name" value="DeoR_HTH"/>
</dbReference>
<dbReference type="AlphaFoldDB" id="A0A1F5B3X0"/>
<comment type="caution">
    <text evidence="4">The sequence shown here is derived from an EMBL/GenBank/DDBJ whole genome shotgun (WGS) entry which is preliminary data.</text>
</comment>
<reference evidence="4 5" key="1">
    <citation type="journal article" date="2016" name="Nat. Commun.">
        <title>Thousands of microbial genomes shed light on interconnected biogeochemical processes in an aquifer system.</title>
        <authorList>
            <person name="Anantharaman K."/>
            <person name="Brown C.T."/>
            <person name="Hug L.A."/>
            <person name="Sharon I."/>
            <person name="Castelle C.J."/>
            <person name="Probst A.J."/>
            <person name="Thomas B.C."/>
            <person name="Singh A."/>
            <person name="Wilkins M.J."/>
            <person name="Karaoz U."/>
            <person name="Brodie E.L."/>
            <person name="Williams K.H."/>
            <person name="Hubbard S.S."/>
            <person name="Banfield J.F."/>
        </authorList>
    </citation>
    <scope>NUCLEOTIDE SEQUENCE [LARGE SCALE GENOMIC DNA]</scope>
</reference>
<evidence type="ECO:0000259" key="3">
    <source>
        <dbReference type="Pfam" id="PF08220"/>
    </source>
</evidence>